<evidence type="ECO:0000259" key="2">
    <source>
        <dbReference type="PROSITE" id="PS50191"/>
    </source>
</evidence>
<sequence>MRGFMWICDDHLWVRFITSTIDITSESLKKKNMAGDGPKPGFLGNISKDQEAKLQTLWSILLKAGEVSPSNEPINGSTEEDFSPTQPQRRLSLLGRTQSNVSEKAIPTPNTLYHRNIMRYLGEIGAGVAESNAIKKALSEITPAELRRGILDTLKHDHPDTLLLRFLRARKWDVPKSFAMLMEAVVWRVKEMHVDDVMAKGELHALKQTQNKSSTSEQKAGNDFLSQMRMGKSYVHGVDRAGRPIVVVRVCLHKPGAQSEESLEQYIVHVIESVRLTLAPPIEAATVLFDMTGFGLSNMEYPPVKFILKCFEANYPECLGLMLIHNAPWVFSGIWRLIRGWMDPEIAAKVEFTNNVADLEKFIPRGQIVEEMGGDEKWSYEYVEPDSTENSRMDDATTRDALESERQAIGEAFLAATSGWINATKLKDATKLQSSESERAYLAERLRVNHWKLDPYVRARLLLDRTNVIQEGGKIEFYPEKVPMECDIETTKALGVEHLEQGENAPLANCYKY</sequence>
<dbReference type="PROSITE" id="PS50191">
    <property type="entry name" value="CRAL_TRIO"/>
    <property type="match status" value="1"/>
</dbReference>
<reference evidence="4" key="1">
    <citation type="journal article" date="2017" name="Nat. Microbiol.">
        <title>Global analysis of biosynthetic gene clusters reveals vast potential of secondary metabolite production in Penicillium species.</title>
        <authorList>
            <person name="Nielsen J.C."/>
            <person name="Grijseels S."/>
            <person name="Prigent S."/>
            <person name="Ji B."/>
            <person name="Dainat J."/>
            <person name="Nielsen K.F."/>
            <person name="Frisvad J.C."/>
            <person name="Workman M."/>
            <person name="Nielsen J."/>
        </authorList>
    </citation>
    <scope>NUCLEOTIDE SEQUENCE [LARGE SCALE GENOMIC DNA]</scope>
    <source>
        <strain evidence="4">IBT 13039</strain>
    </source>
</reference>
<dbReference type="PANTHER" id="PTHR46590">
    <property type="entry name" value="PHOSPHATIDYLINOSITOL TRANSFER PROTEIN CSR1-RELATED"/>
    <property type="match status" value="1"/>
</dbReference>
<dbReference type="Pfam" id="PF00650">
    <property type="entry name" value="CRAL_TRIO"/>
    <property type="match status" value="1"/>
</dbReference>
<accession>A0A1V6XMF9</accession>
<dbReference type="CDD" id="cd00170">
    <property type="entry name" value="SEC14"/>
    <property type="match status" value="1"/>
</dbReference>
<dbReference type="EMBL" id="MOOB01000067">
    <property type="protein sequence ID" value="OQE76343.1"/>
    <property type="molecule type" value="Genomic_DNA"/>
</dbReference>
<dbReference type="SMART" id="SM00516">
    <property type="entry name" value="SEC14"/>
    <property type="match status" value="1"/>
</dbReference>
<dbReference type="InterPro" id="IPR036273">
    <property type="entry name" value="CRAL/TRIO_N_dom_sf"/>
</dbReference>
<dbReference type="Proteomes" id="UP000191691">
    <property type="component" value="Unassembled WGS sequence"/>
</dbReference>
<evidence type="ECO:0000313" key="4">
    <source>
        <dbReference type="Proteomes" id="UP000191691"/>
    </source>
</evidence>
<dbReference type="STRING" id="60175.A0A1V6XMF9"/>
<name>A0A1V6XMF9_PENNA</name>
<dbReference type="SUPFAM" id="SSF52087">
    <property type="entry name" value="CRAL/TRIO domain"/>
    <property type="match status" value="1"/>
</dbReference>
<dbReference type="SUPFAM" id="SSF46938">
    <property type="entry name" value="CRAL/TRIO N-terminal domain"/>
    <property type="match status" value="1"/>
</dbReference>
<feature type="domain" description="CRAL-TRIO" evidence="2">
    <location>
        <begin position="217"/>
        <end position="380"/>
    </location>
</feature>
<protein>
    <recommendedName>
        <fullName evidence="2">CRAL-TRIO domain-containing protein</fullName>
    </recommendedName>
</protein>
<dbReference type="SMART" id="SM01100">
    <property type="entry name" value="CRAL_TRIO_N"/>
    <property type="match status" value="1"/>
</dbReference>
<dbReference type="InterPro" id="IPR036865">
    <property type="entry name" value="CRAL-TRIO_dom_sf"/>
</dbReference>
<evidence type="ECO:0000313" key="3">
    <source>
        <dbReference type="EMBL" id="OQE76343.1"/>
    </source>
</evidence>
<dbReference type="OMA" id="WRLIKGW"/>
<organism evidence="3 4">
    <name type="scientific">Penicillium nalgiovense</name>
    <dbReference type="NCBI Taxonomy" id="60175"/>
    <lineage>
        <taxon>Eukaryota</taxon>
        <taxon>Fungi</taxon>
        <taxon>Dikarya</taxon>
        <taxon>Ascomycota</taxon>
        <taxon>Pezizomycotina</taxon>
        <taxon>Eurotiomycetes</taxon>
        <taxon>Eurotiomycetidae</taxon>
        <taxon>Eurotiales</taxon>
        <taxon>Aspergillaceae</taxon>
        <taxon>Penicillium</taxon>
    </lineage>
</organism>
<dbReference type="Pfam" id="PF03765">
    <property type="entry name" value="CRAL_TRIO_N"/>
    <property type="match status" value="1"/>
</dbReference>
<gene>
    <name evidence="3" type="ORF">PENNAL_c0067G10456</name>
</gene>
<dbReference type="AlphaFoldDB" id="A0A1V6XMF9"/>
<dbReference type="InterPro" id="IPR011074">
    <property type="entry name" value="CRAL/TRIO_N_dom"/>
</dbReference>
<dbReference type="Gene3D" id="3.40.525.10">
    <property type="entry name" value="CRAL-TRIO lipid binding domain"/>
    <property type="match status" value="1"/>
</dbReference>
<feature type="region of interest" description="Disordered" evidence="1">
    <location>
        <begin position="69"/>
        <end position="88"/>
    </location>
</feature>
<dbReference type="PANTHER" id="PTHR46590:SF2">
    <property type="entry name" value="CRAL_TRIO DOMAIN PROTEIN (AFU_ORTHOLOGUE AFUA_4G13930)-RELATED"/>
    <property type="match status" value="1"/>
</dbReference>
<comment type="caution">
    <text evidence="3">The sequence shown here is derived from an EMBL/GenBank/DDBJ whole genome shotgun (WGS) entry which is preliminary data.</text>
</comment>
<evidence type="ECO:0000256" key="1">
    <source>
        <dbReference type="SAM" id="MobiDB-lite"/>
    </source>
</evidence>
<dbReference type="InterPro" id="IPR001251">
    <property type="entry name" value="CRAL-TRIO_dom"/>
</dbReference>
<proteinExistence type="predicted"/>
<keyword evidence="4" id="KW-1185">Reference proteome</keyword>
<dbReference type="InterPro" id="IPR052432">
    <property type="entry name" value="PITP/CRAL-TRIO"/>
</dbReference>